<reference evidence="3" key="1">
    <citation type="journal article" date="2019" name="Int. J. Syst. Evol. Microbiol.">
        <title>The Global Catalogue of Microorganisms (GCM) 10K type strain sequencing project: providing services to taxonomists for standard genome sequencing and annotation.</title>
        <authorList>
            <consortium name="The Broad Institute Genomics Platform"/>
            <consortium name="The Broad Institute Genome Sequencing Center for Infectious Disease"/>
            <person name="Wu L."/>
            <person name="Ma J."/>
        </authorList>
    </citation>
    <scope>NUCLEOTIDE SEQUENCE [LARGE SCALE GENOMIC DNA]</scope>
    <source>
        <strain evidence="3">CGMCC 1.15923</strain>
    </source>
</reference>
<name>A0ABQ1IN97_9GAMM</name>
<feature type="chain" id="PRO_5047086458" description="Carbon storage regulator" evidence="1">
    <location>
        <begin position="18"/>
        <end position="107"/>
    </location>
</feature>
<keyword evidence="1" id="KW-0732">Signal</keyword>
<protein>
    <recommendedName>
        <fullName evidence="4">Carbon storage regulator</fullName>
    </recommendedName>
</protein>
<evidence type="ECO:0008006" key="4">
    <source>
        <dbReference type="Google" id="ProtNLM"/>
    </source>
</evidence>
<evidence type="ECO:0000313" key="2">
    <source>
        <dbReference type="EMBL" id="GGB44378.1"/>
    </source>
</evidence>
<feature type="signal peptide" evidence="1">
    <location>
        <begin position="1"/>
        <end position="17"/>
    </location>
</feature>
<gene>
    <name evidence="2" type="ORF">GCM10011502_17120</name>
</gene>
<proteinExistence type="predicted"/>
<accession>A0ABQ1IN97</accession>
<comment type="caution">
    <text evidence="2">The sequence shown here is derived from an EMBL/GenBank/DDBJ whole genome shotgun (WGS) entry which is preliminary data.</text>
</comment>
<sequence length="107" mass="11297">MKKLVLLLAFWSSCVFSGLELDTLAVADDDFLDDSRGMVNISSQNNVTDQGGVVSGNNMSNSFVLTGKNTISPNSFSGSNGIIMINLSSGNNNVTNMSTSINIISAR</sequence>
<evidence type="ECO:0000313" key="3">
    <source>
        <dbReference type="Proteomes" id="UP000646152"/>
    </source>
</evidence>
<evidence type="ECO:0000256" key="1">
    <source>
        <dbReference type="SAM" id="SignalP"/>
    </source>
</evidence>
<dbReference type="RefSeq" id="WP_188629696.1">
    <property type="nucleotide sequence ID" value="NZ_BMKE01000012.1"/>
</dbReference>
<organism evidence="2 3">
    <name type="scientific">Oceanisphaera marina</name>
    <dbReference type="NCBI Taxonomy" id="2017550"/>
    <lineage>
        <taxon>Bacteria</taxon>
        <taxon>Pseudomonadati</taxon>
        <taxon>Pseudomonadota</taxon>
        <taxon>Gammaproteobacteria</taxon>
        <taxon>Aeromonadales</taxon>
        <taxon>Aeromonadaceae</taxon>
        <taxon>Oceanisphaera</taxon>
    </lineage>
</organism>
<keyword evidence="3" id="KW-1185">Reference proteome</keyword>
<dbReference type="EMBL" id="BMKE01000012">
    <property type="protein sequence ID" value="GGB44378.1"/>
    <property type="molecule type" value="Genomic_DNA"/>
</dbReference>
<dbReference type="Proteomes" id="UP000646152">
    <property type="component" value="Unassembled WGS sequence"/>
</dbReference>